<dbReference type="PANTHER" id="PTHR11592:SF78">
    <property type="entry name" value="GLUTATHIONE PEROXIDASE"/>
    <property type="match status" value="1"/>
</dbReference>
<dbReference type="CDD" id="cd00340">
    <property type="entry name" value="GSH_Peroxidase"/>
    <property type="match status" value="1"/>
</dbReference>
<dbReference type="PROSITE" id="PS00460">
    <property type="entry name" value="GLUTATHIONE_PEROXID_1"/>
    <property type="match status" value="1"/>
</dbReference>
<accession>A0ABQ6IPP5</accession>
<evidence type="ECO:0000313" key="5">
    <source>
        <dbReference type="EMBL" id="GMA39865.1"/>
    </source>
</evidence>
<dbReference type="GO" id="GO:0004601">
    <property type="term" value="F:peroxidase activity"/>
    <property type="evidence" value="ECO:0007669"/>
    <property type="project" value="UniProtKB-KW"/>
</dbReference>
<comment type="similarity">
    <text evidence="1 4">Belongs to the glutathione peroxidase family.</text>
</comment>
<name>A0ABQ6IPP5_9MICO</name>
<dbReference type="InterPro" id="IPR029760">
    <property type="entry name" value="GPX_CS"/>
</dbReference>
<evidence type="ECO:0000256" key="4">
    <source>
        <dbReference type="RuleBase" id="RU000499"/>
    </source>
</evidence>
<evidence type="ECO:0000256" key="3">
    <source>
        <dbReference type="ARBA" id="ARBA00023002"/>
    </source>
</evidence>
<dbReference type="PROSITE" id="PS00763">
    <property type="entry name" value="GLUTATHIONE_PEROXID_2"/>
    <property type="match status" value="1"/>
</dbReference>
<evidence type="ECO:0000256" key="1">
    <source>
        <dbReference type="ARBA" id="ARBA00006926"/>
    </source>
</evidence>
<proteinExistence type="inferred from homology"/>
<keyword evidence="2 4" id="KW-0575">Peroxidase</keyword>
<dbReference type="EMBL" id="BSUO01000001">
    <property type="protein sequence ID" value="GMA39865.1"/>
    <property type="molecule type" value="Genomic_DNA"/>
</dbReference>
<reference evidence="6" key="1">
    <citation type="journal article" date="2019" name="Int. J. Syst. Evol. Microbiol.">
        <title>The Global Catalogue of Microorganisms (GCM) 10K type strain sequencing project: providing services to taxonomists for standard genome sequencing and annotation.</title>
        <authorList>
            <consortium name="The Broad Institute Genomics Platform"/>
            <consortium name="The Broad Institute Genome Sequencing Center for Infectious Disease"/>
            <person name="Wu L."/>
            <person name="Ma J."/>
        </authorList>
    </citation>
    <scope>NUCLEOTIDE SEQUENCE [LARGE SCALE GENOMIC DNA]</scope>
    <source>
        <strain evidence="6">NBRC 113072</strain>
    </source>
</reference>
<gene>
    <name evidence="5" type="ORF">GCM10025883_19100</name>
</gene>
<dbReference type="InterPro" id="IPR029759">
    <property type="entry name" value="GPX_AS"/>
</dbReference>
<sequence length="160" mass="18282">MTTLTDFSARTLSGEMRHLSDFAGQVVLVVNVASRCGFTPQYLALEDLWQRRRHQGFAVLGFPCNQFARQEPGTDAQIRDFCVTVYDVTFPVFAKVDVNGRDAHPLWQWMRRSRRGRFGDRVKWNFTKFLIGADGLVIDRYAPIVRPESIEADIVTALRG</sequence>
<dbReference type="InterPro" id="IPR036249">
    <property type="entry name" value="Thioredoxin-like_sf"/>
</dbReference>
<dbReference type="RefSeq" id="WP_284303671.1">
    <property type="nucleotide sequence ID" value="NZ_BSUO01000001.1"/>
</dbReference>
<organism evidence="5 6">
    <name type="scientific">Mobilicoccus caccae</name>
    <dbReference type="NCBI Taxonomy" id="1859295"/>
    <lineage>
        <taxon>Bacteria</taxon>
        <taxon>Bacillati</taxon>
        <taxon>Actinomycetota</taxon>
        <taxon>Actinomycetes</taxon>
        <taxon>Micrococcales</taxon>
        <taxon>Dermatophilaceae</taxon>
        <taxon>Mobilicoccus</taxon>
    </lineage>
</organism>
<dbReference type="PIRSF" id="PIRSF000303">
    <property type="entry name" value="Glutathion_perox"/>
    <property type="match status" value="1"/>
</dbReference>
<evidence type="ECO:0000256" key="2">
    <source>
        <dbReference type="ARBA" id="ARBA00022559"/>
    </source>
</evidence>
<dbReference type="Pfam" id="PF00255">
    <property type="entry name" value="GSHPx"/>
    <property type="match status" value="1"/>
</dbReference>
<keyword evidence="3 4" id="KW-0560">Oxidoreductase</keyword>
<dbReference type="PROSITE" id="PS51355">
    <property type="entry name" value="GLUTATHIONE_PEROXID_3"/>
    <property type="match status" value="1"/>
</dbReference>
<dbReference type="Gene3D" id="3.40.30.10">
    <property type="entry name" value="Glutaredoxin"/>
    <property type="match status" value="1"/>
</dbReference>
<dbReference type="Proteomes" id="UP001157126">
    <property type="component" value="Unassembled WGS sequence"/>
</dbReference>
<dbReference type="SUPFAM" id="SSF52833">
    <property type="entry name" value="Thioredoxin-like"/>
    <property type="match status" value="1"/>
</dbReference>
<protein>
    <recommendedName>
        <fullName evidence="4">Glutathione peroxidase</fullName>
    </recommendedName>
</protein>
<dbReference type="PANTHER" id="PTHR11592">
    <property type="entry name" value="GLUTATHIONE PEROXIDASE"/>
    <property type="match status" value="1"/>
</dbReference>
<dbReference type="PRINTS" id="PR01011">
    <property type="entry name" value="GLUTPROXDASE"/>
</dbReference>
<comment type="caution">
    <text evidence="5">The sequence shown here is derived from an EMBL/GenBank/DDBJ whole genome shotgun (WGS) entry which is preliminary data.</text>
</comment>
<evidence type="ECO:0000313" key="6">
    <source>
        <dbReference type="Proteomes" id="UP001157126"/>
    </source>
</evidence>
<dbReference type="InterPro" id="IPR000889">
    <property type="entry name" value="Glutathione_peroxidase"/>
</dbReference>
<keyword evidence="6" id="KW-1185">Reference proteome</keyword>